<gene>
    <name evidence="4" type="ORF">JD276_01830</name>
</gene>
<dbReference type="EMBL" id="JAEHOH010000001">
    <property type="protein sequence ID" value="MBK0417774.1"/>
    <property type="molecule type" value="Genomic_DNA"/>
</dbReference>
<keyword evidence="2" id="KW-0812">Transmembrane</keyword>
<keyword evidence="2" id="KW-1133">Transmembrane helix</keyword>
<dbReference type="Pfam" id="PF00892">
    <property type="entry name" value="EamA"/>
    <property type="match status" value="1"/>
</dbReference>
<organism evidence="4 5">
    <name type="scientific">Leucobacter chromiisoli</name>
    <dbReference type="NCBI Taxonomy" id="2796471"/>
    <lineage>
        <taxon>Bacteria</taxon>
        <taxon>Bacillati</taxon>
        <taxon>Actinomycetota</taxon>
        <taxon>Actinomycetes</taxon>
        <taxon>Micrococcales</taxon>
        <taxon>Microbacteriaceae</taxon>
        <taxon>Leucobacter</taxon>
    </lineage>
</organism>
<evidence type="ECO:0000313" key="5">
    <source>
        <dbReference type="Proteomes" id="UP000608530"/>
    </source>
</evidence>
<dbReference type="InterPro" id="IPR000620">
    <property type="entry name" value="EamA_dom"/>
</dbReference>
<evidence type="ECO:0000259" key="3">
    <source>
        <dbReference type="Pfam" id="PF00892"/>
    </source>
</evidence>
<keyword evidence="2" id="KW-0472">Membrane</keyword>
<evidence type="ECO:0000256" key="2">
    <source>
        <dbReference type="SAM" id="Phobius"/>
    </source>
</evidence>
<dbReference type="Proteomes" id="UP000608530">
    <property type="component" value="Unassembled WGS sequence"/>
</dbReference>
<name>A0A934Q6V6_9MICO</name>
<feature type="transmembrane region" description="Helical" evidence="2">
    <location>
        <begin position="100"/>
        <end position="118"/>
    </location>
</feature>
<dbReference type="InterPro" id="IPR037185">
    <property type="entry name" value="EmrE-like"/>
</dbReference>
<feature type="transmembrane region" description="Helical" evidence="2">
    <location>
        <begin position="44"/>
        <end position="62"/>
    </location>
</feature>
<dbReference type="AlphaFoldDB" id="A0A934Q6V6"/>
<accession>A0A934Q6V6</accession>
<feature type="transmembrane region" description="Helical" evidence="2">
    <location>
        <begin position="74"/>
        <end position="94"/>
    </location>
</feature>
<keyword evidence="5" id="KW-1185">Reference proteome</keyword>
<comment type="caution">
    <text evidence="4">The sequence shown here is derived from an EMBL/GenBank/DDBJ whole genome shotgun (WGS) entry which is preliminary data.</text>
</comment>
<proteinExistence type="inferred from homology"/>
<feature type="transmembrane region" description="Helical" evidence="2">
    <location>
        <begin position="16"/>
        <end position="38"/>
    </location>
</feature>
<dbReference type="SUPFAM" id="SSF103481">
    <property type="entry name" value="Multidrug resistance efflux transporter EmrE"/>
    <property type="match status" value="1"/>
</dbReference>
<dbReference type="GO" id="GO:0016020">
    <property type="term" value="C:membrane"/>
    <property type="evidence" value="ECO:0007669"/>
    <property type="project" value="InterPro"/>
</dbReference>
<feature type="transmembrane region" description="Helical" evidence="2">
    <location>
        <begin position="240"/>
        <end position="260"/>
    </location>
</feature>
<evidence type="ECO:0000313" key="4">
    <source>
        <dbReference type="EMBL" id="MBK0417774.1"/>
    </source>
</evidence>
<evidence type="ECO:0000256" key="1">
    <source>
        <dbReference type="ARBA" id="ARBA00007362"/>
    </source>
</evidence>
<reference evidence="4" key="1">
    <citation type="submission" date="2020-12" db="EMBL/GenBank/DDBJ databases">
        <title>Leucobacter sp. CAS1, isolated from Chromium sludge.</title>
        <authorList>
            <person name="Xu Z."/>
        </authorList>
    </citation>
    <scope>NUCLEOTIDE SEQUENCE</scope>
    <source>
        <strain evidence="4">CSA1</strain>
    </source>
</reference>
<feature type="domain" description="EamA" evidence="3">
    <location>
        <begin position="149"/>
        <end position="282"/>
    </location>
</feature>
<feature type="transmembrane region" description="Helical" evidence="2">
    <location>
        <begin position="178"/>
        <end position="197"/>
    </location>
</feature>
<feature type="transmembrane region" description="Helical" evidence="2">
    <location>
        <begin position="266"/>
        <end position="285"/>
    </location>
</feature>
<comment type="similarity">
    <text evidence="1">Belongs to the EamA transporter family.</text>
</comment>
<feature type="transmembrane region" description="Helical" evidence="2">
    <location>
        <begin position="209"/>
        <end position="228"/>
    </location>
</feature>
<protein>
    <submittedName>
        <fullName evidence="4">EamA family transporter</fullName>
    </submittedName>
</protein>
<sequence length="289" mass="28901">MTEPTSGAAPARRPPATLLVVAAVFSVQFGNALAGAYFERLGPLGAAALRLALGAAILALAVRPRVRGWTLRTWIGALVLGAGLGGMNALIYLAIDEIPIGIAVTVELLGPLAVAAAGIRRPLDVAWVLLAVGGVALLGFDPGKALSLPGLLLAAGAAAFWAMYIVASSRLGPRVRGVDGLAVAMIVAALVVVPFGAGHAVAAVGADPWLLVVFAGVALLTSALPYALEFTALKTMSSRVFGVLSSLGPAVAALAGLIVLQQSLSTAQVVALALVTAASAGVIATSRRV</sequence>
<feature type="transmembrane region" description="Helical" evidence="2">
    <location>
        <begin position="146"/>
        <end position="166"/>
    </location>
</feature>